<keyword evidence="3" id="KW-1185">Reference proteome</keyword>
<dbReference type="AlphaFoldDB" id="A0A484LR73"/>
<dbReference type="Proteomes" id="UP000595140">
    <property type="component" value="Unassembled WGS sequence"/>
</dbReference>
<sequence>MAMDSPVSSDPLYVRAASSHFLQNCRREGLDLPEGDEIQNGVVVLRAVPGSEEGGEEEGGDGISAAGSLEEHLKAVDAAGASAAEGIGKDRAVGEGGFDECVVGGEGVGVGDHGGPAMGIARGVGP</sequence>
<reference evidence="2 3" key="1">
    <citation type="submission" date="2018-04" db="EMBL/GenBank/DDBJ databases">
        <authorList>
            <person name="Vogel A."/>
        </authorList>
    </citation>
    <scope>NUCLEOTIDE SEQUENCE [LARGE SCALE GENOMIC DNA]</scope>
</reference>
<evidence type="ECO:0000313" key="3">
    <source>
        <dbReference type="Proteomes" id="UP000595140"/>
    </source>
</evidence>
<accession>A0A484LR73</accession>
<gene>
    <name evidence="2" type="ORF">CCAM_LOCUS20194</name>
</gene>
<proteinExistence type="predicted"/>
<organism evidence="2 3">
    <name type="scientific">Cuscuta campestris</name>
    <dbReference type="NCBI Taxonomy" id="132261"/>
    <lineage>
        <taxon>Eukaryota</taxon>
        <taxon>Viridiplantae</taxon>
        <taxon>Streptophyta</taxon>
        <taxon>Embryophyta</taxon>
        <taxon>Tracheophyta</taxon>
        <taxon>Spermatophyta</taxon>
        <taxon>Magnoliopsida</taxon>
        <taxon>eudicotyledons</taxon>
        <taxon>Gunneridae</taxon>
        <taxon>Pentapetalae</taxon>
        <taxon>asterids</taxon>
        <taxon>lamiids</taxon>
        <taxon>Solanales</taxon>
        <taxon>Convolvulaceae</taxon>
        <taxon>Cuscuteae</taxon>
        <taxon>Cuscuta</taxon>
        <taxon>Cuscuta subgen. Grammica</taxon>
        <taxon>Cuscuta sect. Cleistogrammica</taxon>
    </lineage>
</organism>
<name>A0A484LR73_9ASTE</name>
<dbReference type="EMBL" id="OOIL02001788">
    <property type="protein sequence ID" value="VFQ78418.1"/>
    <property type="molecule type" value="Genomic_DNA"/>
</dbReference>
<feature type="region of interest" description="Disordered" evidence="1">
    <location>
        <begin position="107"/>
        <end position="126"/>
    </location>
</feature>
<protein>
    <submittedName>
        <fullName evidence="2">Uncharacterized protein</fullName>
    </submittedName>
</protein>
<evidence type="ECO:0000313" key="2">
    <source>
        <dbReference type="EMBL" id="VFQ78418.1"/>
    </source>
</evidence>
<evidence type="ECO:0000256" key="1">
    <source>
        <dbReference type="SAM" id="MobiDB-lite"/>
    </source>
</evidence>